<keyword evidence="1" id="KW-0677">Repeat</keyword>
<evidence type="ECO:0000256" key="3">
    <source>
        <dbReference type="ARBA" id="ARBA00022821"/>
    </source>
</evidence>
<dbReference type="Pfam" id="PF18052">
    <property type="entry name" value="Rx_N"/>
    <property type="match status" value="1"/>
</dbReference>
<dbReference type="GO" id="GO:0000166">
    <property type="term" value="F:nucleotide binding"/>
    <property type="evidence" value="ECO:0007669"/>
    <property type="project" value="UniProtKB-KW"/>
</dbReference>
<proteinExistence type="predicted"/>
<dbReference type="GO" id="GO:0006952">
    <property type="term" value="P:defense response"/>
    <property type="evidence" value="ECO:0007669"/>
    <property type="project" value="UniProtKB-KW"/>
</dbReference>
<evidence type="ECO:0000313" key="6">
    <source>
        <dbReference type="Proteomes" id="UP001634007"/>
    </source>
</evidence>
<gene>
    <name evidence="5" type="ORF">ACJRO7_017867</name>
</gene>
<evidence type="ECO:0000256" key="1">
    <source>
        <dbReference type="ARBA" id="ARBA00022737"/>
    </source>
</evidence>
<sequence>MMTRWLSKLKDFYYDAEDVLDEFEAKALWSWTRSIEHLMRKVCYLFSWISRFKFQIKMTHNMKALRKRLNRINEEKTHFNLSSDVYVKTIALRRETNSFIAPSNVIGRKQAKERIIELFIRSDDGGAGRIAVVPILGIEVLEK</sequence>
<keyword evidence="6" id="KW-1185">Reference proteome</keyword>
<dbReference type="Proteomes" id="UP001634007">
    <property type="component" value="Unassembled WGS sequence"/>
</dbReference>
<evidence type="ECO:0000256" key="2">
    <source>
        <dbReference type="ARBA" id="ARBA00022741"/>
    </source>
</evidence>
<dbReference type="AlphaFoldDB" id="A0ABD3KSU2"/>
<evidence type="ECO:0000259" key="4">
    <source>
        <dbReference type="Pfam" id="PF18052"/>
    </source>
</evidence>
<reference evidence="5 6" key="1">
    <citation type="submission" date="2024-11" db="EMBL/GenBank/DDBJ databases">
        <title>Chromosome-level genome assembly of Eucalyptus globulus Labill. provides insights into its genome evolution.</title>
        <authorList>
            <person name="Li X."/>
        </authorList>
    </citation>
    <scope>NUCLEOTIDE SEQUENCE [LARGE SCALE GENOMIC DNA]</scope>
    <source>
        <strain evidence="5">CL2024</strain>
        <tissue evidence="5">Fresh tender leaves</tissue>
    </source>
</reference>
<protein>
    <recommendedName>
        <fullName evidence="4">Disease resistance N-terminal domain-containing protein</fullName>
    </recommendedName>
</protein>
<dbReference type="Gene3D" id="1.20.5.4130">
    <property type="match status" value="1"/>
</dbReference>
<feature type="domain" description="Disease resistance N-terminal" evidence="4">
    <location>
        <begin position="3"/>
        <end position="29"/>
    </location>
</feature>
<keyword evidence="2" id="KW-0547">Nucleotide-binding</keyword>
<comment type="caution">
    <text evidence="5">The sequence shown here is derived from an EMBL/GenBank/DDBJ whole genome shotgun (WGS) entry which is preliminary data.</text>
</comment>
<name>A0ABD3KSU2_EUCGL</name>
<keyword evidence="3" id="KW-0611">Plant defense</keyword>
<accession>A0ABD3KSU2</accession>
<dbReference type="EMBL" id="JBJKBG010000004">
    <property type="protein sequence ID" value="KAL3742458.1"/>
    <property type="molecule type" value="Genomic_DNA"/>
</dbReference>
<dbReference type="InterPro" id="IPR041118">
    <property type="entry name" value="Rx_N"/>
</dbReference>
<evidence type="ECO:0000313" key="5">
    <source>
        <dbReference type="EMBL" id="KAL3742458.1"/>
    </source>
</evidence>
<organism evidence="5 6">
    <name type="scientific">Eucalyptus globulus</name>
    <name type="common">Tasmanian blue gum</name>
    <dbReference type="NCBI Taxonomy" id="34317"/>
    <lineage>
        <taxon>Eukaryota</taxon>
        <taxon>Viridiplantae</taxon>
        <taxon>Streptophyta</taxon>
        <taxon>Embryophyta</taxon>
        <taxon>Tracheophyta</taxon>
        <taxon>Spermatophyta</taxon>
        <taxon>Magnoliopsida</taxon>
        <taxon>eudicotyledons</taxon>
        <taxon>Gunneridae</taxon>
        <taxon>Pentapetalae</taxon>
        <taxon>rosids</taxon>
        <taxon>malvids</taxon>
        <taxon>Myrtales</taxon>
        <taxon>Myrtaceae</taxon>
        <taxon>Myrtoideae</taxon>
        <taxon>Eucalypteae</taxon>
        <taxon>Eucalyptus</taxon>
    </lineage>
</organism>